<gene>
    <name evidence="2" type="ORF">AADG42_14080</name>
</gene>
<dbReference type="Gene3D" id="1.10.12.10">
    <property type="entry name" value="Lyase 2-enoyl-coa Hydratase, Chain A, domain 2"/>
    <property type="match status" value="1"/>
</dbReference>
<dbReference type="EMBL" id="CP154795">
    <property type="protein sequence ID" value="XAN08381.1"/>
    <property type="molecule type" value="Genomic_DNA"/>
</dbReference>
<dbReference type="Gene3D" id="3.90.226.10">
    <property type="entry name" value="2-enoyl-CoA Hydratase, Chain A, domain 1"/>
    <property type="match status" value="1"/>
</dbReference>
<protein>
    <submittedName>
        <fullName evidence="2">Enoyl-CoA hydratase-related protein</fullName>
    </submittedName>
</protein>
<dbReference type="Proteomes" id="UP001442841">
    <property type="component" value="Chromosome"/>
</dbReference>
<dbReference type="PANTHER" id="PTHR42964">
    <property type="entry name" value="ENOYL-COA HYDRATASE"/>
    <property type="match status" value="1"/>
</dbReference>
<dbReference type="CDD" id="cd06558">
    <property type="entry name" value="crotonase-like"/>
    <property type="match status" value="1"/>
</dbReference>
<dbReference type="RefSeq" id="WP_425309838.1">
    <property type="nucleotide sequence ID" value="NZ_CP154795.1"/>
</dbReference>
<evidence type="ECO:0000256" key="1">
    <source>
        <dbReference type="ARBA" id="ARBA00005254"/>
    </source>
</evidence>
<evidence type="ECO:0000313" key="3">
    <source>
        <dbReference type="Proteomes" id="UP001442841"/>
    </source>
</evidence>
<dbReference type="Pfam" id="PF00378">
    <property type="entry name" value="ECH_1"/>
    <property type="match status" value="1"/>
</dbReference>
<dbReference type="InterPro" id="IPR029045">
    <property type="entry name" value="ClpP/crotonase-like_dom_sf"/>
</dbReference>
<dbReference type="PANTHER" id="PTHR42964:SF1">
    <property type="entry name" value="POLYKETIDE BIOSYNTHESIS ENOYL-COA HYDRATASE PKSH-RELATED"/>
    <property type="match status" value="1"/>
</dbReference>
<keyword evidence="3" id="KW-1185">Reference proteome</keyword>
<dbReference type="SUPFAM" id="SSF52096">
    <property type="entry name" value="ClpP/crotonase"/>
    <property type="match status" value="1"/>
</dbReference>
<proteinExistence type="inferred from homology"/>
<dbReference type="InterPro" id="IPR014748">
    <property type="entry name" value="Enoyl-CoA_hydra_C"/>
</dbReference>
<organism evidence="2 3">
    <name type="scientific">Ammonicoccus fulvus</name>
    <dbReference type="NCBI Taxonomy" id="3138240"/>
    <lineage>
        <taxon>Bacteria</taxon>
        <taxon>Bacillati</taxon>
        <taxon>Actinomycetota</taxon>
        <taxon>Actinomycetes</taxon>
        <taxon>Propionibacteriales</taxon>
        <taxon>Propionibacteriaceae</taxon>
        <taxon>Ammonicoccus</taxon>
    </lineage>
</organism>
<evidence type="ECO:0000313" key="2">
    <source>
        <dbReference type="EMBL" id="XAN08381.1"/>
    </source>
</evidence>
<accession>A0ABZ3FQN1</accession>
<reference evidence="2 3" key="1">
    <citation type="submission" date="2024-04" db="EMBL/GenBank/DDBJ databases">
        <title>Isolation of an actinomycete strain from pig manure.</title>
        <authorList>
            <person name="Gong T."/>
            <person name="Yu Z."/>
            <person name="An M."/>
            <person name="Wei C."/>
            <person name="Yang W."/>
            <person name="Liu L."/>
        </authorList>
    </citation>
    <scope>NUCLEOTIDE SEQUENCE [LARGE SCALE GENOMIC DNA]</scope>
    <source>
        <strain evidence="2 3">ZF39</strain>
    </source>
</reference>
<sequence length="260" mass="27032">MALVHYELCDRAAWITLANPDAGNSFTPAMADALSAAVSRAEHDRAAVLVLRAEGRFFSVGGDLAGFADADNLPDYMNDLATHGHRIIAELTRSDLIVVSVVQGTAAGIGFPLAMAADLVIAADTAAFTLGYTRVGLTGDGGTGLLARSIGLHHTLRLALLNDVLTADEACAAGLVARVVPEAELETEAEKIVARLATGSRGAQAGIKRIVRAAATADIETQLALEARTMTEATRDPDALEGVHAFLAKRPPAFGQHGES</sequence>
<name>A0ABZ3FQN1_9ACTN</name>
<comment type="similarity">
    <text evidence="1">Belongs to the enoyl-CoA hydratase/isomerase family.</text>
</comment>
<dbReference type="InterPro" id="IPR051683">
    <property type="entry name" value="Enoyl-CoA_Hydratase/Isomerase"/>
</dbReference>
<dbReference type="InterPro" id="IPR001753">
    <property type="entry name" value="Enoyl-CoA_hydra/iso"/>
</dbReference>